<gene>
    <name evidence="2" type="ORF">VTK73DRAFT_3938</name>
</gene>
<sequence>MMTRSPSTDAPKVIKRKGTRSVSTLTPSQLARKRANDREAQRAIRARTKEHIERLERELEELKNQRSCDETVRVLLKKNQELEEELRNLRESIRLQPTSASYPPTPYDEGLPISGSRVSSRTPSFGHGQGSADYRAVSSLGTPYMPTPEQCDRWPPILPSTVSSVVSSPTSSIGQPEDYMGCYIPTSVPTRMVDNTGMTRRDRPYLENLKAEYDDLHSGTQPHEPTTSPSHCIDEPFPDGGFSQHLVPRTSTPFLPQHGWPPVYAVYYH</sequence>
<feature type="region of interest" description="Disordered" evidence="1">
    <location>
        <begin position="216"/>
        <end position="245"/>
    </location>
</feature>
<dbReference type="EMBL" id="JAZHXJ010000023">
    <property type="protein sequence ID" value="KAL1881420.1"/>
    <property type="molecule type" value="Genomic_DNA"/>
</dbReference>
<organism evidence="2 3">
    <name type="scientific">Phialemonium thermophilum</name>
    <dbReference type="NCBI Taxonomy" id="223376"/>
    <lineage>
        <taxon>Eukaryota</taxon>
        <taxon>Fungi</taxon>
        <taxon>Dikarya</taxon>
        <taxon>Ascomycota</taxon>
        <taxon>Pezizomycotina</taxon>
        <taxon>Sordariomycetes</taxon>
        <taxon>Sordariomycetidae</taxon>
        <taxon>Cephalothecales</taxon>
        <taxon>Cephalothecaceae</taxon>
        <taxon>Phialemonium</taxon>
    </lineage>
</organism>
<dbReference type="CDD" id="cd14688">
    <property type="entry name" value="bZIP_YAP"/>
    <property type="match status" value="1"/>
</dbReference>
<evidence type="ECO:0008006" key="4">
    <source>
        <dbReference type="Google" id="ProtNLM"/>
    </source>
</evidence>
<keyword evidence="3" id="KW-1185">Reference proteome</keyword>
<evidence type="ECO:0000256" key="1">
    <source>
        <dbReference type="SAM" id="MobiDB-lite"/>
    </source>
</evidence>
<evidence type="ECO:0000313" key="2">
    <source>
        <dbReference type="EMBL" id="KAL1881420.1"/>
    </source>
</evidence>
<name>A0ABR3Y0H6_9PEZI</name>
<feature type="compositionally biased region" description="Polar residues" evidence="1">
    <location>
        <begin position="20"/>
        <end position="29"/>
    </location>
</feature>
<dbReference type="Proteomes" id="UP001586593">
    <property type="component" value="Unassembled WGS sequence"/>
</dbReference>
<feature type="compositionally biased region" description="Polar residues" evidence="1">
    <location>
        <begin position="218"/>
        <end position="230"/>
    </location>
</feature>
<protein>
    <recommendedName>
        <fullName evidence="4">BZIP transcription factor</fullName>
    </recommendedName>
</protein>
<evidence type="ECO:0000313" key="3">
    <source>
        <dbReference type="Proteomes" id="UP001586593"/>
    </source>
</evidence>
<reference evidence="2 3" key="1">
    <citation type="journal article" date="2024" name="Commun. Biol.">
        <title>Comparative genomic analysis of thermophilic fungi reveals convergent evolutionary adaptations and gene losses.</title>
        <authorList>
            <person name="Steindorff A.S."/>
            <person name="Aguilar-Pontes M.V."/>
            <person name="Robinson A.J."/>
            <person name="Andreopoulos B."/>
            <person name="LaButti K."/>
            <person name="Kuo A."/>
            <person name="Mondo S."/>
            <person name="Riley R."/>
            <person name="Otillar R."/>
            <person name="Haridas S."/>
            <person name="Lipzen A."/>
            <person name="Grimwood J."/>
            <person name="Schmutz J."/>
            <person name="Clum A."/>
            <person name="Reid I.D."/>
            <person name="Moisan M.C."/>
            <person name="Butler G."/>
            <person name="Nguyen T.T.M."/>
            <person name="Dewar K."/>
            <person name="Conant G."/>
            <person name="Drula E."/>
            <person name="Henrissat B."/>
            <person name="Hansel C."/>
            <person name="Singer S."/>
            <person name="Hutchinson M.I."/>
            <person name="de Vries R.P."/>
            <person name="Natvig D.O."/>
            <person name="Powell A.J."/>
            <person name="Tsang A."/>
            <person name="Grigoriev I.V."/>
        </authorList>
    </citation>
    <scope>NUCLEOTIDE SEQUENCE [LARGE SCALE GENOMIC DNA]</scope>
    <source>
        <strain evidence="2 3">ATCC 24622</strain>
    </source>
</reference>
<dbReference type="PANTHER" id="PTHR37012">
    <property type="entry name" value="B-ZIP TRANSCRIPTION FACTOR (EUROFUNG)-RELATED"/>
    <property type="match status" value="1"/>
</dbReference>
<accession>A0ABR3Y0H6</accession>
<proteinExistence type="predicted"/>
<comment type="caution">
    <text evidence="2">The sequence shown here is derived from an EMBL/GenBank/DDBJ whole genome shotgun (WGS) entry which is preliminary data.</text>
</comment>
<feature type="region of interest" description="Disordered" evidence="1">
    <location>
        <begin position="1"/>
        <end position="41"/>
    </location>
</feature>
<dbReference type="Gene3D" id="1.20.5.170">
    <property type="match status" value="1"/>
</dbReference>